<evidence type="ECO:0000313" key="10">
    <source>
        <dbReference type="Proteomes" id="UP001523369"/>
    </source>
</evidence>
<comment type="subcellular location">
    <subcellularLocation>
        <location evidence="1">Cell envelope</location>
    </subcellularLocation>
</comment>
<protein>
    <submittedName>
        <fullName evidence="9">Copper resistance protein CopC</fullName>
    </submittedName>
</protein>
<keyword evidence="6" id="KW-0812">Transmembrane</keyword>
<reference evidence="9 10" key="1">
    <citation type="submission" date="2022-06" db="EMBL/GenBank/DDBJ databases">
        <title>New Species of the Genus Actinoplanes, ActinopZanes ferrugineus.</title>
        <authorList>
            <person name="Ding P."/>
        </authorList>
    </citation>
    <scope>NUCLEOTIDE SEQUENCE [LARGE SCALE GENOMIC DNA]</scope>
    <source>
        <strain evidence="9 10">TRM88003</strain>
    </source>
</reference>
<dbReference type="SUPFAM" id="SSF81296">
    <property type="entry name" value="E set domains"/>
    <property type="match status" value="1"/>
</dbReference>
<evidence type="ECO:0000256" key="5">
    <source>
        <dbReference type="SAM" id="MobiDB-lite"/>
    </source>
</evidence>
<dbReference type="InterPro" id="IPR014755">
    <property type="entry name" value="Cu-Rt/internalin_Ig-like"/>
</dbReference>
<keyword evidence="6" id="KW-1133">Transmembrane helix</keyword>
<keyword evidence="4" id="KW-0186">Copper</keyword>
<dbReference type="EMBL" id="JAMYJR010000001">
    <property type="protein sequence ID" value="MCO8269272.1"/>
    <property type="molecule type" value="Genomic_DNA"/>
</dbReference>
<dbReference type="InterPro" id="IPR014756">
    <property type="entry name" value="Ig_E-set"/>
</dbReference>
<comment type="caution">
    <text evidence="9">The sequence shown here is derived from an EMBL/GenBank/DDBJ whole genome shotgun (WGS) entry which is preliminary data.</text>
</comment>
<feature type="domain" description="CopC" evidence="8">
    <location>
        <begin position="24"/>
        <end position="117"/>
    </location>
</feature>
<dbReference type="Pfam" id="PF04234">
    <property type="entry name" value="CopC"/>
    <property type="match status" value="1"/>
</dbReference>
<evidence type="ECO:0000256" key="3">
    <source>
        <dbReference type="ARBA" id="ARBA00022729"/>
    </source>
</evidence>
<feature type="chain" id="PRO_5045446110" evidence="7">
    <location>
        <begin position="24"/>
        <end position="195"/>
    </location>
</feature>
<feature type="region of interest" description="Disordered" evidence="5">
    <location>
        <begin position="171"/>
        <end position="195"/>
    </location>
</feature>
<keyword evidence="3 7" id="KW-0732">Signal</keyword>
<sequence>MRRVLITLAAILAVLAPPAPAWAHAKLLSADPAQSATLAKAPTSVTLTFNEELNPDFTTVVLSDAAQQRLPLAVPAVEATKARVAIDQPIGNGTYLLAYRVVSQDGHTVQGSYTFTVADPALPPAAVVAAPSAAAAPPAGSGRIPTGVLIGLGALGIFLAAVAAYFFASGRRRRGSPGPSPAPATPTGSPSADPR</sequence>
<accession>A0ABT1DEM8</accession>
<dbReference type="Proteomes" id="UP001523369">
    <property type="component" value="Unassembled WGS sequence"/>
</dbReference>
<evidence type="ECO:0000256" key="1">
    <source>
        <dbReference type="ARBA" id="ARBA00004196"/>
    </source>
</evidence>
<dbReference type="Gene3D" id="2.60.40.1220">
    <property type="match status" value="1"/>
</dbReference>
<keyword evidence="2" id="KW-0479">Metal-binding</keyword>
<dbReference type="PANTHER" id="PTHR34820:SF4">
    <property type="entry name" value="INNER MEMBRANE PROTEIN YEBZ"/>
    <property type="match status" value="1"/>
</dbReference>
<keyword evidence="10" id="KW-1185">Reference proteome</keyword>
<feature type="transmembrane region" description="Helical" evidence="6">
    <location>
        <begin position="148"/>
        <end position="168"/>
    </location>
</feature>
<organism evidence="9 10">
    <name type="scientific">Paractinoplanes aksuensis</name>
    <dbReference type="NCBI Taxonomy" id="2939490"/>
    <lineage>
        <taxon>Bacteria</taxon>
        <taxon>Bacillati</taxon>
        <taxon>Actinomycetota</taxon>
        <taxon>Actinomycetes</taxon>
        <taxon>Micromonosporales</taxon>
        <taxon>Micromonosporaceae</taxon>
        <taxon>Paractinoplanes</taxon>
    </lineage>
</organism>
<proteinExistence type="predicted"/>
<dbReference type="InterPro" id="IPR032694">
    <property type="entry name" value="CopC/D"/>
</dbReference>
<evidence type="ECO:0000259" key="8">
    <source>
        <dbReference type="Pfam" id="PF04234"/>
    </source>
</evidence>
<evidence type="ECO:0000256" key="2">
    <source>
        <dbReference type="ARBA" id="ARBA00022723"/>
    </source>
</evidence>
<evidence type="ECO:0000256" key="4">
    <source>
        <dbReference type="ARBA" id="ARBA00023008"/>
    </source>
</evidence>
<dbReference type="PANTHER" id="PTHR34820">
    <property type="entry name" value="INNER MEMBRANE PROTEIN YEBZ"/>
    <property type="match status" value="1"/>
</dbReference>
<feature type="signal peptide" evidence="7">
    <location>
        <begin position="1"/>
        <end position="23"/>
    </location>
</feature>
<dbReference type="InterPro" id="IPR007348">
    <property type="entry name" value="CopC_dom"/>
</dbReference>
<gene>
    <name evidence="9" type="ORF">M1L60_01560</name>
</gene>
<keyword evidence="6" id="KW-0472">Membrane</keyword>
<dbReference type="RefSeq" id="WP_253235408.1">
    <property type="nucleotide sequence ID" value="NZ_JAMYJR010000001.1"/>
</dbReference>
<name>A0ABT1DEM8_9ACTN</name>
<evidence type="ECO:0000256" key="6">
    <source>
        <dbReference type="SAM" id="Phobius"/>
    </source>
</evidence>
<evidence type="ECO:0000313" key="9">
    <source>
        <dbReference type="EMBL" id="MCO8269272.1"/>
    </source>
</evidence>
<feature type="compositionally biased region" description="Low complexity" evidence="5">
    <location>
        <begin position="185"/>
        <end position="195"/>
    </location>
</feature>
<evidence type="ECO:0000256" key="7">
    <source>
        <dbReference type="SAM" id="SignalP"/>
    </source>
</evidence>